<dbReference type="STRING" id="1802596.A2Z11_01805"/>
<evidence type="ECO:0000259" key="7">
    <source>
        <dbReference type="Pfam" id="PF01923"/>
    </source>
</evidence>
<dbReference type="InterPro" id="IPR016030">
    <property type="entry name" value="CblAdoTrfase-like"/>
</dbReference>
<accession>A0A1G1WBZ7</accession>
<dbReference type="Gene3D" id="1.20.1200.10">
    <property type="entry name" value="Cobalamin adenosyltransferase-like"/>
    <property type="match status" value="1"/>
</dbReference>
<evidence type="ECO:0000313" key="8">
    <source>
        <dbReference type="EMBL" id="OGY25203.1"/>
    </source>
</evidence>
<dbReference type="PANTHER" id="PTHR12213:SF0">
    <property type="entry name" value="CORRINOID ADENOSYLTRANSFERASE MMAB"/>
    <property type="match status" value="1"/>
</dbReference>
<keyword evidence="5 6" id="KW-0067">ATP-binding</keyword>
<dbReference type="EC" id="2.5.1.17" evidence="6"/>
<dbReference type="UniPathway" id="UPA00148">
    <property type="reaction ID" value="UER00233"/>
</dbReference>
<dbReference type="FunFam" id="1.20.1200.10:FF:000001">
    <property type="entry name" value="Cob(I)yrinic acid a,c-diamide adenosyltransferase"/>
    <property type="match status" value="1"/>
</dbReference>
<sequence length="183" mass="20840">MKIYTKKGDKGETSLIFGTRVSKDHLRVKAYGSVDELNGALGVAVSFIKEPRTVRILENIQNELFNIGAELASQRKLKKHTKVFYQLGKSKIDDLERKIDQYDNKLPLLRTFILPSGTNAATLLHLARTICRRGEREVVTLGKNDSVNPNILAYLNRLSDLLFVLARFLNKRSGRKETPWQKD</sequence>
<dbReference type="EMBL" id="MHCS01000052">
    <property type="protein sequence ID" value="OGY25203.1"/>
    <property type="molecule type" value="Genomic_DNA"/>
</dbReference>
<keyword evidence="3 6" id="KW-0808">Transferase</keyword>
<evidence type="ECO:0000256" key="5">
    <source>
        <dbReference type="ARBA" id="ARBA00022840"/>
    </source>
</evidence>
<comment type="subunit">
    <text evidence="2">Homotrimer.</text>
</comment>
<evidence type="ECO:0000256" key="6">
    <source>
        <dbReference type="RuleBase" id="RU366026"/>
    </source>
</evidence>
<evidence type="ECO:0000313" key="9">
    <source>
        <dbReference type="Proteomes" id="UP000176389"/>
    </source>
</evidence>
<dbReference type="InterPro" id="IPR029499">
    <property type="entry name" value="PduO-typ"/>
</dbReference>
<dbReference type="InterPro" id="IPR036451">
    <property type="entry name" value="CblAdoTrfase-like_sf"/>
</dbReference>
<reference evidence="8 9" key="1">
    <citation type="journal article" date="2016" name="Nat. Commun.">
        <title>Thousands of microbial genomes shed light on interconnected biogeochemical processes in an aquifer system.</title>
        <authorList>
            <person name="Anantharaman K."/>
            <person name="Brown C.T."/>
            <person name="Hug L.A."/>
            <person name="Sharon I."/>
            <person name="Castelle C.J."/>
            <person name="Probst A.J."/>
            <person name="Thomas B.C."/>
            <person name="Singh A."/>
            <person name="Wilkins M.J."/>
            <person name="Karaoz U."/>
            <person name="Brodie E.L."/>
            <person name="Williams K.H."/>
            <person name="Hubbard S.S."/>
            <person name="Banfield J.F."/>
        </authorList>
    </citation>
    <scope>NUCLEOTIDE SEQUENCE [LARGE SCALE GENOMIC DNA]</scope>
</reference>
<keyword evidence="6" id="KW-0169">Cobalamin biosynthesis</keyword>
<gene>
    <name evidence="8" type="ORF">A2Z11_01805</name>
</gene>
<dbReference type="SUPFAM" id="SSF89028">
    <property type="entry name" value="Cobalamin adenosyltransferase-like"/>
    <property type="match status" value="1"/>
</dbReference>
<evidence type="ECO:0000256" key="4">
    <source>
        <dbReference type="ARBA" id="ARBA00022741"/>
    </source>
</evidence>
<comment type="pathway">
    <text evidence="6">Cofactor biosynthesis; adenosylcobalamin biosynthesis; adenosylcobalamin from cob(II)yrinate a,c-diamide: step 2/7.</text>
</comment>
<comment type="caution">
    <text evidence="8">The sequence shown here is derived from an EMBL/GenBank/DDBJ whole genome shotgun (WGS) entry which is preliminary data.</text>
</comment>
<keyword evidence="4 6" id="KW-0547">Nucleotide-binding</keyword>
<organism evidence="8 9">
    <name type="scientific">Candidatus Woykebacteria bacterium RBG_16_43_9</name>
    <dbReference type="NCBI Taxonomy" id="1802596"/>
    <lineage>
        <taxon>Bacteria</taxon>
        <taxon>Candidatus Woykeibacteriota</taxon>
    </lineage>
</organism>
<dbReference type="GO" id="GO:0005524">
    <property type="term" value="F:ATP binding"/>
    <property type="evidence" value="ECO:0007669"/>
    <property type="project" value="UniProtKB-UniRule"/>
</dbReference>
<comment type="similarity">
    <text evidence="1 6">Belongs to the Cob(I)alamin adenosyltransferase family.</text>
</comment>
<dbReference type="Pfam" id="PF01923">
    <property type="entry name" value="Cob_adeno_trans"/>
    <property type="match status" value="1"/>
</dbReference>
<feature type="domain" description="Cobalamin adenosyltransferase-like" evidence="7">
    <location>
        <begin position="3"/>
        <end position="168"/>
    </location>
</feature>
<dbReference type="GO" id="GO:0009236">
    <property type="term" value="P:cobalamin biosynthetic process"/>
    <property type="evidence" value="ECO:0007669"/>
    <property type="project" value="UniProtKB-UniRule"/>
</dbReference>
<comment type="catalytic activity">
    <reaction evidence="6">
        <text>2 cob(II)alamin + reduced [electron-transfer flavoprotein] + 2 ATP = 2 adenosylcob(III)alamin + 2 triphosphate + oxidized [electron-transfer flavoprotein] + 3 H(+)</text>
        <dbReference type="Rhea" id="RHEA:28671"/>
        <dbReference type="Rhea" id="RHEA-COMP:10685"/>
        <dbReference type="Rhea" id="RHEA-COMP:10686"/>
        <dbReference type="ChEBI" id="CHEBI:15378"/>
        <dbReference type="ChEBI" id="CHEBI:16304"/>
        <dbReference type="ChEBI" id="CHEBI:18036"/>
        <dbReference type="ChEBI" id="CHEBI:18408"/>
        <dbReference type="ChEBI" id="CHEBI:30616"/>
        <dbReference type="ChEBI" id="CHEBI:57692"/>
        <dbReference type="ChEBI" id="CHEBI:58307"/>
        <dbReference type="EC" id="2.5.1.17"/>
    </reaction>
</comment>
<dbReference type="NCBIfam" id="TIGR00636">
    <property type="entry name" value="PduO_Nterm"/>
    <property type="match status" value="1"/>
</dbReference>
<comment type="catalytic activity">
    <reaction evidence="6">
        <text>2 cob(II)yrinate a,c diamide + reduced [electron-transfer flavoprotein] + 2 ATP = 2 adenosylcob(III)yrinate a,c-diamide + 2 triphosphate + oxidized [electron-transfer flavoprotein] + 3 H(+)</text>
        <dbReference type="Rhea" id="RHEA:11528"/>
        <dbReference type="Rhea" id="RHEA-COMP:10685"/>
        <dbReference type="Rhea" id="RHEA-COMP:10686"/>
        <dbReference type="ChEBI" id="CHEBI:15378"/>
        <dbReference type="ChEBI" id="CHEBI:18036"/>
        <dbReference type="ChEBI" id="CHEBI:30616"/>
        <dbReference type="ChEBI" id="CHEBI:57692"/>
        <dbReference type="ChEBI" id="CHEBI:58307"/>
        <dbReference type="ChEBI" id="CHEBI:58503"/>
        <dbReference type="ChEBI" id="CHEBI:58537"/>
        <dbReference type="EC" id="2.5.1.17"/>
    </reaction>
</comment>
<dbReference type="GO" id="GO:0008817">
    <property type="term" value="F:corrinoid adenosyltransferase activity"/>
    <property type="evidence" value="ECO:0007669"/>
    <property type="project" value="UniProtKB-UniRule"/>
</dbReference>
<dbReference type="Proteomes" id="UP000176389">
    <property type="component" value="Unassembled WGS sequence"/>
</dbReference>
<name>A0A1G1WBZ7_9BACT</name>
<dbReference type="PANTHER" id="PTHR12213">
    <property type="entry name" value="CORRINOID ADENOSYLTRANSFERASE"/>
    <property type="match status" value="1"/>
</dbReference>
<evidence type="ECO:0000256" key="2">
    <source>
        <dbReference type="ARBA" id="ARBA00011233"/>
    </source>
</evidence>
<protein>
    <recommendedName>
        <fullName evidence="6">Corrinoid adenosyltransferase</fullName>
        <ecNumber evidence="6">2.5.1.17</ecNumber>
    </recommendedName>
    <alternativeName>
        <fullName evidence="6">Cob(II)alamin adenosyltransferase</fullName>
    </alternativeName>
    <alternativeName>
        <fullName evidence="6">Cob(II)yrinic acid a,c-diamide adenosyltransferase</fullName>
    </alternativeName>
    <alternativeName>
        <fullName evidence="6">Cobinamide/cobalamin adenosyltransferase</fullName>
    </alternativeName>
</protein>
<evidence type="ECO:0000256" key="1">
    <source>
        <dbReference type="ARBA" id="ARBA00007487"/>
    </source>
</evidence>
<dbReference type="AlphaFoldDB" id="A0A1G1WBZ7"/>
<proteinExistence type="inferred from homology"/>
<evidence type="ECO:0000256" key="3">
    <source>
        <dbReference type="ARBA" id="ARBA00022679"/>
    </source>
</evidence>